<evidence type="ECO:0000256" key="1">
    <source>
        <dbReference type="ARBA" id="ARBA00004141"/>
    </source>
</evidence>
<evidence type="ECO:0000256" key="4">
    <source>
        <dbReference type="ARBA" id="ARBA00022989"/>
    </source>
</evidence>
<comment type="subcellular location">
    <subcellularLocation>
        <location evidence="1">Membrane</location>
        <topology evidence="1">Multi-pass membrane protein</topology>
    </subcellularLocation>
</comment>
<dbReference type="CDD" id="cd17321">
    <property type="entry name" value="MFS_MMR_MDR_like"/>
    <property type="match status" value="1"/>
</dbReference>
<feature type="transmembrane region" description="Helical" evidence="6">
    <location>
        <begin position="140"/>
        <end position="163"/>
    </location>
</feature>
<dbReference type="Gene3D" id="1.20.1720.10">
    <property type="entry name" value="Multidrug resistance protein D"/>
    <property type="match status" value="1"/>
</dbReference>
<feature type="transmembrane region" description="Helical" evidence="6">
    <location>
        <begin position="423"/>
        <end position="442"/>
    </location>
</feature>
<feature type="transmembrane region" description="Helical" evidence="6">
    <location>
        <begin position="201"/>
        <end position="218"/>
    </location>
</feature>
<dbReference type="Pfam" id="PF07690">
    <property type="entry name" value="MFS_1"/>
    <property type="match status" value="1"/>
</dbReference>
<dbReference type="PANTHER" id="PTHR42718:SF9">
    <property type="entry name" value="MAJOR FACILITATOR SUPERFAMILY MULTIDRUG TRANSPORTER MFSC"/>
    <property type="match status" value="1"/>
</dbReference>
<keyword evidence="3 6" id="KW-0812">Transmembrane</keyword>
<feature type="transmembrane region" description="Helical" evidence="6">
    <location>
        <begin position="264"/>
        <end position="290"/>
    </location>
</feature>
<dbReference type="AlphaFoldDB" id="A0A3A1YQV1"/>
<reference evidence="8 9" key="1">
    <citation type="submission" date="2017-08" db="EMBL/GenBank/DDBJ databases">
        <title>Pusillimonas indicus sp. nov., a member of the family Alcaligenaceae isolated from surface seawater.</title>
        <authorList>
            <person name="Li J."/>
        </authorList>
    </citation>
    <scope>NUCLEOTIDE SEQUENCE [LARGE SCALE GENOMIC DNA]</scope>
    <source>
        <strain evidence="8 9">L52-1-41</strain>
    </source>
</reference>
<feature type="transmembrane region" description="Helical" evidence="6">
    <location>
        <begin position="224"/>
        <end position="243"/>
    </location>
</feature>
<dbReference type="PROSITE" id="PS50850">
    <property type="entry name" value="MFS"/>
    <property type="match status" value="1"/>
</dbReference>
<dbReference type="Proteomes" id="UP000266206">
    <property type="component" value="Unassembled WGS sequence"/>
</dbReference>
<sequence>MTEFKDGLPMPRRLWAMAVLMAGLALVSWDMAAANVALPDIATDLNVSPGLVVWVMIAYTVTVLVGILPSSAVAERIGFRQMYGLGSTIFMMGALACAFSTSFSMLLIARVVQGIGSAMLMSLFGGLVRNIYPMRQLGLGVSLSSLVVGVLAVLGPAIGAFIIELSSWRWTFVVYTPVCVALLFGLRALPDVPRTSKRFDWLSCGLSMITFGLFVVGLDMLVSNLVWALGFLGVSCVAGWWLFRRAGRQEAPLVPLDLLRIRPIAFAVSASLASFASQMSAMVALPFYLIHMLDYSYGQVGVLLAAWSVGVASMAPIAGWMSDRYRVAILCIIGAGLTGAGLIWTVLMPLDSPHYAMLAPMVLSGIGVGFFQTPNNRAMLAGAPRRRSGAAGGLQATTRVLGQSVGTALAAIAFQLGGDNGPVVSISVSIVCALLAVIINVVRHFNPTPDLQL</sequence>
<keyword evidence="2" id="KW-0813">Transport</keyword>
<feature type="transmembrane region" description="Helical" evidence="6">
    <location>
        <begin position="392"/>
        <end position="417"/>
    </location>
</feature>
<evidence type="ECO:0000256" key="3">
    <source>
        <dbReference type="ARBA" id="ARBA00022692"/>
    </source>
</evidence>
<dbReference type="OrthoDB" id="9807274at2"/>
<feature type="transmembrane region" description="Helical" evidence="6">
    <location>
        <begin position="327"/>
        <end position="347"/>
    </location>
</feature>
<evidence type="ECO:0000256" key="5">
    <source>
        <dbReference type="ARBA" id="ARBA00023136"/>
    </source>
</evidence>
<feature type="transmembrane region" description="Helical" evidence="6">
    <location>
        <begin position="107"/>
        <end position="128"/>
    </location>
</feature>
<keyword evidence="4 6" id="KW-1133">Transmembrane helix</keyword>
<dbReference type="Gene3D" id="1.20.1250.20">
    <property type="entry name" value="MFS general substrate transporter like domains"/>
    <property type="match status" value="1"/>
</dbReference>
<feature type="transmembrane region" description="Helical" evidence="6">
    <location>
        <begin position="353"/>
        <end position="371"/>
    </location>
</feature>
<comment type="caution">
    <text evidence="8">The sequence shown here is derived from an EMBL/GenBank/DDBJ whole genome shotgun (WGS) entry which is preliminary data.</text>
</comment>
<dbReference type="SUPFAM" id="SSF103473">
    <property type="entry name" value="MFS general substrate transporter"/>
    <property type="match status" value="1"/>
</dbReference>
<protein>
    <submittedName>
        <fullName evidence="8">MFS transporter</fullName>
    </submittedName>
</protein>
<dbReference type="PANTHER" id="PTHR42718">
    <property type="entry name" value="MAJOR FACILITATOR SUPERFAMILY MULTIDRUG TRANSPORTER MFSC"/>
    <property type="match status" value="1"/>
</dbReference>
<evidence type="ECO:0000256" key="6">
    <source>
        <dbReference type="SAM" id="Phobius"/>
    </source>
</evidence>
<dbReference type="GO" id="GO:0016020">
    <property type="term" value="C:membrane"/>
    <property type="evidence" value="ECO:0007669"/>
    <property type="project" value="UniProtKB-SubCell"/>
</dbReference>
<dbReference type="GO" id="GO:0022857">
    <property type="term" value="F:transmembrane transporter activity"/>
    <property type="evidence" value="ECO:0007669"/>
    <property type="project" value="InterPro"/>
</dbReference>
<dbReference type="InterPro" id="IPR020846">
    <property type="entry name" value="MFS_dom"/>
</dbReference>
<dbReference type="EMBL" id="NQYH01000011">
    <property type="protein sequence ID" value="RIY40025.1"/>
    <property type="molecule type" value="Genomic_DNA"/>
</dbReference>
<dbReference type="InterPro" id="IPR011701">
    <property type="entry name" value="MFS"/>
</dbReference>
<gene>
    <name evidence="8" type="ORF">CJP73_11785</name>
</gene>
<proteinExistence type="predicted"/>
<feature type="transmembrane region" description="Helical" evidence="6">
    <location>
        <begin position="82"/>
        <end position="101"/>
    </location>
</feature>
<feature type="domain" description="Major facilitator superfamily (MFS) profile" evidence="7">
    <location>
        <begin position="16"/>
        <end position="444"/>
    </location>
</feature>
<dbReference type="RefSeq" id="WP_114419331.1">
    <property type="nucleotide sequence ID" value="NZ_NQYH01000011.1"/>
</dbReference>
<evidence type="ECO:0000313" key="8">
    <source>
        <dbReference type="EMBL" id="RIY40025.1"/>
    </source>
</evidence>
<evidence type="ECO:0000313" key="9">
    <source>
        <dbReference type="Proteomes" id="UP000266206"/>
    </source>
</evidence>
<evidence type="ECO:0000256" key="2">
    <source>
        <dbReference type="ARBA" id="ARBA00022448"/>
    </source>
</evidence>
<dbReference type="InterPro" id="IPR036259">
    <property type="entry name" value="MFS_trans_sf"/>
</dbReference>
<feature type="transmembrane region" description="Helical" evidence="6">
    <location>
        <begin position="296"/>
        <end position="315"/>
    </location>
</feature>
<feature type="transmembrane region" description="Helical" evidence="6">
    <location>
        <begin position="50"/>
        <end position="70"/>
    </location>
</feature>
<accession>A0A3A1YQV1</accession>
<organism evidence="8 9">
    <name type="scientific">Neopusillimonas maritima</name>
    <dbReference type="NCBI Taxonomy" id="2026239"/>
    <lineage>
        <taxon>Bacteria</taxon>
        <taxon>Pseudomonadati</taxon>
        <taxon>Pseudomonadota</taxon>
        <taxon>Betaproteobacteria</taxon>
        <taxon>Burkholderiales</taxon>
        <taxon>Alcaligenaceae</taxon>
        <taxon>Neopusillimonas</taxon>
    </lineage>
</organism>
<keyword evidence="5 6" id="KW-0472">Membrane</keyword>
<evidence type="ECO:0000259" key="7">
    <source>
        <dbReference type="PROSITE" id="PS50850"/>
    </source>
</evidence>
<feature type="transmembrane region" description="Helical" evidence="6">
    <location>
        <begin position="169"/>
        <end position="189"/>
    </location>
</feature>
<name>A0A3A1YQV1_9BURK</name>